<dbReference type="EMBL" id="QYZD01000025">
    <property type="protein sequence ID" value="RJG21375.1"/>
    <property type="molecule type" value="Genomic_DNA"/>
</dbReference>
<organism evidence="1 2">
    <name type="scientific">Paenibacillus thiaminolyticus</name>
    <name type="common">Bacillus thiaminolyticus</name>
    <dbReference type="NCBI Taxonomy" id="49283"/>
    <lineage>
        <taxon>Bacteria</taxon>
        <taxon>Bacillati</taxon>
        <taxon>Bacillota</taxon>
        <taxon>Bacilli</taxon>
        <taxon>Bacillales</taxon>
        <taxon>Paenibacillaceae</taxon>
        <taxon>Paenibacillus</taxon>
    </lineage>
</organism>
<proteinExistence type="predicted"/>
<evidence type="ECO:0000313" key="1">
    <source>
        <dbReference type="EMBL" id="RJG21375.1"/>
    </source>
</evidence>
<name>A0A3A3GD24_PANTH</name>
<gene>
    <name evidence="1" type="ORF">DQX05_22005</name>
</gene>
<dbReference type="RefSeq" id="WP_119795610.1">
    <property type="nucleotide sequence ID" value="NZ_QYZD01000025.1"/>
</dbReference>
<evidence type="ECO:0000313" key="2">
    <source>
        <dbReference type="Proteomes" id="UP000266177"/>
    </source>
</evidence>
<reference evidence="1 2" key="1">
    <citation type="submission" date="2018-09" db="EMBL/GenBank/DDBJ databases">
        <title>Paenibacillus SK2017-BO5.</title>
        <authorList>
            <person name="Piskunova J.V."/>
            <person name="Dubiley S.A."/>
            <person name="Severinov K.V."/>
        </authorList>
    </citation>
    <scope>NUCLEOTIDE SEQUENCE [LARGE SCALE GENOMIC DNA]</scope>
    <source>
        <strain evidence="1 2">BO5</strain>
    </source>
</reference>
<accession>A0A3A3GD24</accession>
<protein>
    <submittedName>
        <fullName evidence="1">Uncharacterized protein</fullName>
    </submittedName>
</protein>
<sequence>MVYILAVISIVLMILYVKEKAKVAYFEGKFYDFKQREQRLLNRIGSLIYAGEENELDSTKMLVGERENGMEASSDLAPCFETLEAAPMPEFSSNFLKALGIKSADIILENQSNAEMPTESVPEDNHLDIDEINLKIDVHESALDKDGYHFWDCQLSSKFSEDLVLLSDGFTQHYLSHLKFHEIDEGDWIKVQIRHKNGKKEVLNLWKLDNEIAI</sequence>
<dbReference type="Proteomes" id="UP000266177">
    <property type="component" value="Unassembled WGS sequence"/>
</dbReference>
<dbReference type="AlphaFoldDB" id="A0A3A3GD24"/>
<comment type="caution">
    <text evidence="1">The sequence shown here is derived from an EMBL/GenBank/DDBJ whole genome shotgun (WGS) entry which is preliminary data.</text>
</comment>